<proteinExistence type="predicted"/>
<dbReference type="RefSeq" id="WP_211042502.1">
    <property type="nucleotide sequence ID" value="NZ_JAELVF020000001.1"/>
</dbReference>
<dbReference type="Pfam" id="PF14472">
    <property type="entry name" value="DUF4429"/>
    <property type="match status" value="2"/>
</dbReference>
<name>A0A949N7W3_9ACTN</name>
<dbReference type="InterPro" id="IPR027860">
    <property type="entry name" value="DUF4429"/>
</dbReference>
<evidence type="ECO:0000313" key="2">
    <source>
        <dbReference type="EMBL" id="MBU7597876.1"/>
    </source>
</evidence>
<feature type="domain" description="DUF4429" evidence="1">
    <location>
        <begin position="11"/>
        <end position="105"/>
    </location>
</feature>
<evidence type="ECO:0000259" key="1">
    <source>
        <dbReference type="Pfam" id="PF14472"/>
    </source>
</evidence>
<accession>A0A949N7W3</accession>
<dbReference type="EMBL" id="JAELVF020000001">
    <property type="protein sequence ID" value="MBU7597876.1"/>
    <property type="molecule type" value="Genomic_DNA"/>
</dbReference>
<gene>
    <name evidence="2" type="ORF">JGS22_009665</name>
</gene>
<keyword evidence="3" id="KW-1185">Reference proteome</keyword>
<reference evidence="2" key="1">
    <citation type="submission" date="2021-06" db="EMBL/GenBank/DDBJ databases">
        <title>Sequencing of actinobacteria type strains.</title>
        <authorList>
            <person name="Nguyen G.-S."/>
            <person name="Wentzel A."/>
        </authorList>
    </citation>
    <scope>NUCLEOTIDE SEQUENCE</scope>
    <source>
        <strain evidence="2">P38-E01</strain>
    </source>
</reference>
<sequence>MAEIIQSDGTWTFDGEMLRIVPGGDKGVSLLRKSLGEITVPVEALASISYEPGKKKRRLRLRIRAGADPLTQVAGGKWDDASDPYQLTVRGDRGGVAEYLVDSVRQAMVLEEVPSGPSDRYLMPGPALPATASAGDGSATFDGETVRLDWNWKTEEAKASFGANVLPLEDILAVEWQPSQGWENGHLRFTVRGATTKAPPKHDPNAVDLYGFRKDPLMVLVAAAVQARLPHPSASEGSGVVSAAVEEPAATSFTKALAPAEGQGSAPGGEPAEDHDALLRRLRELGELHRDGILTVEEFAAAKQAVLRRM</sequence>
<comment type="caution">
    <text evidence="2">The sequence shown here is derived from an EMBL/GenBank/DDBJ whole genome shotgun (WGS) entry which is preliminary data.</text>
</comment>
<organism evidence="2 3">
    <name type="scientific">Streptomyces tardus</name>
    <dbReference type="NCBI Taxonomy" id="2780544"/>
    <lineage>
        <taxon>Bacteria</taxon>
        <taxon>Bacillati</taxon>
        <taxon>Actinomycetota</taxon>
        <taxon>Actinomycetes</taxon>
        <taxon>Kitasatosporales</taxon>
        <taxon>Streptomycetaceae</taxon>
        <taxon>Streptomyces</taxon>
    </lineage>
</organism>
<dbReference type="Proteomes" id="UP000694501">
    <property type="component" value="Unassembled WGS sequence"/>
</dbReference>
<dbReference type="AlphaFoldDB" id="A0A949N7W3"/>
<evidence type="ECO:0000313" key="3">
    <source>
        <dbReference type="Proteomes" id="UP000694501"/>
    </source>
</evidence>
<protein>
    <submittedName>
        <fullName evidence="2">DUF4429 domain-containing protein</fullName>
    </submittedName>
</protein>
<feature type="domain" description="DUF4429" evidence="1">
    <location>
        <begin position="139"/>
        <end position="225"/>
    </location>
</feature>